<dbReference type="Gene3D" id="3.30.420.10">
    <property type="entry name" value="Ribonuclease H-like superfamily/Ribonuclease H"/>
    <property type="match status" value="1"/>
</dbReference>
<dbReference type="Pfam" id="PF10108">
    <property type="entry name" value="DNA_pol_B_exo2"/>
    <property type="match status" value="1"/>
</dbReference>
<evidence type="ECO:0000259" key="1">
    <source>
        <dbReference type="Pfam" id="PF10108"/>
    </source>
</evidence>
<dbReference type="GO" id="GO:0004527">
    <property type="term" value="F:exonuclease activity"/>
    <property type="evidence" value="ECO:0007669"/>
    <property type="project" value="UniProtKB-KW"/>
</dbReference>
<dbReference type="EMBL" id="CP106679">
    <property type="protein sequence ID" value="UXP33534.1"/>
    <property type="molecule type" value="Genomic_DNA"/>
</dbReference>
<dbReference type="SUPFAM" id="SSF53098">
    <property type="entry name" value="Ribonuclease H-like"/>
    <property type="match status" value="1"/>
</dbReference>
<protein>
    <submittedName>
        <fullName evidence="2">3'-5' exonuclease</fullName>
    </submittedName>
</protein>
<dbReference type="InterPro" id="IPR019288">
    <property type="entry name" value="3'-5'_exonuclease_PolB-like"/>
</dbReference>
<dbReference type="InterPro" id="IPR036397">
    <property type="entry name" value="RNaseH_sf"/>
</dbReference>
<organism evidence="2 3">
    <name type="scientific">Reichenbachiella agarivorans</name>
    <dbReference type="NCBI Taxonomy" id="2979464"/>
    <lineage>
        <taxon>Bacteria</taxon>
        <taxon>Pseudomonadati</taxon>
        <taxon>Bacteroidota</taxon>
        <taxon>Cytophagia</taxon>
        <taxon>Cytophagales</taxon>
        <taxon>Reichenbachiellaceae</taxon>
        <taxon>Reichenbachiella</taxon>
    </lineage>
</organism>
<dbReference type="InterPro" id="IPR012337">
    <property type="entry name" value="RNaseH-like_sf"/>
</dbReference>
<accession>A0ABY6CSN8</accession>
<keyword evidence="2" id="KW-0540">Nuclease</keyword>
<reference evidence="2" key="1">
    <citation type="submission" date="2022-09" db="EMBL/GenBank/DDBJ databases">
        <title>Comparative genomics and taxonomic characterization of three novel marine species of genus Reichenbachiella exhibiting antioxidant and polysaccharide degradation activities.</title>
        <authorList>
            <person name="Muhammad N."/>
            <person name="Lee Y.-J."/>
            <person name="Ko J."/>
            <person name="Kim S.-G."/>
        </authorList>
    </citation>
    <scope>NUCLEOTIDE SEQUENCE</scope>
    <source>
        <strain evidence="2">BKB1-1</strain>
    </source>
</reference>
<evidence type="ECO:0000313" key="3">
    <source>
        <dbReference type="Proteomes" id="UP001065174"/>
    </source>
</evidence>
<gene>
    <name evidence="2" type="ORF">N6H18_06150</name>
</gene>
<keyword evidence="2" id="KW-0378">Hydrolase</keyword>
<proteinExistence type="predicted"/>
<evidence type="ECO:0000313" key="2">
    <source>
        <dbReference type="EMBL" id="UXP33534.1"/>
    </source>
</evidence>
<sequence>MNTLTNLNHLIFIDIETASAVQDFGDLDEKFQELWIKKADQLNREEEYDPQEFYFERAGIYAEFGKIICISVGMLHYDMDRQLQLRVKALASGDEKELLQSFIDLFRQLDQSKIQLCAHNGKEFDFPYISRRMLINQLTLPPYLELSGKKPWEVQHLDTMQMWKFGDWKNYTSLELLTQVFGIPSPKGDIDGSDVNRVYYEEQDLTRIAHYCNQDVIATIQVFLKMKGLDMVDEDNISIVS</sequence>
<name>A0ABY6CSN8_9BACT</name>
<dbReference type="Proteomes" id="UP001065174">
    <property type="component" value="Chromosome"/>
</dbReference>
<dbReference type="RefSeq" id="WP_262310963.1">
    <property type="nucleotide sequence ID" value="NZ_CP106679.1"/>
</dbReference>
<keyword evidence="2" id="KW-0269">Exonuclease</keyword>
<dbReference type="CDD" id="cd05782">
    <property type="entry name" value="DNA_polB_like1_exo"/>
    <property type="match status" value="1"/>
</dbReference>
<feature type="domain" description="Predicted 3'-5' exonuclease PolB-like" evidence="1">
    <location>
        <begin position="64"/>
        <end position="229"/>
    </location>
</feature>
<keyword evidence="3" id="KW-1185">Reference proteome</keyword>